<dbReference type="GO" id="GO:0006979">
    <property type="term" value="P:response to oxidative stress"/>
    <property type="evidence" value="ECO:0007669"/>
    <property type="project" value="TreeGrafter"/>
</dbReference>
<dbReference type="Pfam" id="PF01965">
    <property type="entry name" value="DJ-1_PfpI"/>
    <property type="match status" value="1"/>
</dbReference>
<evidence type="ECO:0000313" key="4">
    <source>
        <dbReference type="EnsemblMetazoa" id="XP_038075444.1"/>
    </source>
</evidence>
<dbReference type="Gene3D" id="3.40.50.880">
    <property type="match status" value="1"/>
</dbReference>
<dbReference type="GO" id="GO:0016684">
    <property type="term" value="F:oxidoreductase activity, acting on peroxide as acceptor"/>
    <property type="evidence" value="ECO:0007669"/>
    <property type="project" value="TreeGrafter"/>
</dbReference>
<evidence type="ECO:0000313" key="5">
    <source>
        <dbReference type="Proteomes" id="UP000887568"/>
    </source>
</evidence>
<evidence type="ECO:0000259" key="3">
    <source>
        <dbReference type="Pfam" id="PF01965"/>
    </source>
</evidence>
<evidence type="ECO:0000256" key="1">
    <source>
        <dbReference type="ARBA" id="ARBA00004496"/>
    </source>
</evidence>
<reference evidence="4" key="1">
    <citation type="submission" date="2022-11" db="UniProtKB">
        <authorList>
            <consortium name="EnsemblMetazoa"/>
        </authorList>
    </citation>
    <scope>IDENTIFICATION</scope>
</reference>
<dbReference type="GeneID" id="119743149"/>
<dbReference type="GO" id="GO:0010646">
    <property type="term" value="P:regulation of cell communication"/>
    <property type="evidence" value="ECO:0007669"/>
    <property type="project" value="UniProtKB-ARBA"/>
</dbReference>
<dbReference type="GO" id="GO:0005739">
    <property type="term" value="C:mitochondrion"/>
    <property type="evidence" value="ECO:0007669"/>
    <property type="project" value="TreeGrafter"/>
</dbReference>
<dbReference type="Proteomes" id="UP000887568">
    <property type="component" value="Unplaced"/>
</dbReference>
<dbReference type="NCBIfam" id="TIGR01383">
    <property type="entry name" value="not_thiJ"/>
    <property type="match status" value="1"/>
</dbReference>
<name>A0A914BH78_PATMI</name>
<comment type="subcellular location">
    <subcellularLocation>
        <location evidence="1">Cytoplasm</location>
    </subcellularLocation>
</comment>
<dbReference type="CTD" id="11315"/>
<dbReference type="OrthoDB" id="543156at2759"/>
<dbReference type="EnsemblMetazoa" id="XM_038219516.1">
    <property type="protein sequence ID" value="XP_038075444.1"/>
    <property type="gene ID" value="LOC119743149"/>
</dbReference>
<organism evidence="4 5">
    <name type="scientific">Patiria miniata</name>
    <name type="common">Bat star</name>
    <name type="synonym">Asterina miniata</name>
    <dbReference type="NCBI Taxonomy" id="46514"/>
    <lineage>
        <taxon>Eukaryota</taxon>
        <taxon>Metazoa</taxon>
        <taxon>Echinodermata</taxon>
        <taxon>Eleutherozoa</taxon>
        <taxon>Asterozoa</taxon>
        <taxon>Asteroidea</taxon>
        <taxon>Valvatacea</taxon>
        <taxon>Valvatida</taxon>
        <taxon>Asterinidae</taxon>
        <taxon>Patiria</taxon>
    </lineage>
</organism>
<dbReference type="GO" id="GO:0005634">
    <property type="term" value="C:nucleus"/>
    <property type="evidence" value="ECO:0007669"/>
    <property type="project" value="TreeGrafter"/>
</dbReference>
<sequence>MRLALAVNVMKAAVALSGRFSDIPSLYNSHQNAGIGGSVTTESTDTRRRSSSLTSRMSALLILAAGAEEMEMVISVDVLRRAQISVTVAGLSGTEPITCSRNVVIVPDKSLEEAAKQGLYDVVIMPGGNGGAQNLAGSEKVGEILKAHESGGKIVAAICAAPIALLSHGIAKGKTLTSHPAVKDKIVAAGIYRYSEERVVQDGNLITSRGPGTAFEFALALVEALKGKEVADFLIPPMLLKV</sequence>
<accession>A0A914BH78</accession>
<dbReference type="InterPro" id="IPR050325">
    <property type="entry name" value="Prot/Nucl_acid_deglycase"/>
</dbReference>
<dbReference type="FunFam" id="3.40.50.880:FF:000022">
    <property type="entry name" value="protein deglycase DJ-1"/>
    <property type="match status" value="1"/>
</dbReference>
<dbReference type="GO" id="GO:0023051">
    <property type="term" value="P:regulation of signaling"/>
    <property type="evidence" value="ECO:0007669"/>
    <property type="project" value="UniProtKB-ARBA"/>
</dbReference>
<proteinExistence type="predicted"/>
<dbReference type="SUPFAM" id="SSF52317">
    <property type="entry name" value="Class I glutamine amidotransferase-like"/>
    <property type="match status" value="1"/>
</dbReference>
<dbReference type="CDD" id="cd03135">
    <property type="entry name" value="GATase1_DJ-1"/>
    <property type="match status" value="1"/>
</dbReference>
<dbReference type="OMA" id="CSGDLWQ"/>
<keyword evidence="5" id="KW-1185">Reference proteome</keyword>
<dbReference type="RefSeq" id="XP_038075444.1">
    <property type="nucleotide sequence ID" value="XM_038219516.1"/>
</dbReference>
<evidence type="ECO:0000256" key="2">
    <source>
        <dbReference type="ARBA" id="ARBA00022490"/>
    </source>
</evidence>
<dbReference type="PANTHER" id="PTHR48094">
    <property type="entry name" value="PROTEIN/NUCLEIC ACID DEGLYCASE DJ-1-RELATED"/>
    <property type="match status" value="1"/>
</dbReference>
<dbReference type="AlphaFoldDB" id="A0A914BH78"/>
<dbReference type="InterPro" id="IPR002818">
    <property type="entry name" value="DJ-1/PfpI"/>
</dbReference>
<keyword evidence="2" id="KW-0963">Cytoplasm</keyword>
<protein>
    <recommendedName>
        <fullName evidence="3">DJ-1/PfpI domain-containing protein</fullName>
    </recommendedName>
</protein>
<feature type="domain" description="DJ-1/PfpI" evidence="3">
    <location>
        <begin position="57"/>
        <end position="223"/>
    </location>
</feature>
<dbReference type="GO" id="GO:0046295">
    <property type="term" value="P:glycolate biosynthetic process"/>
    <property type="evidence" value="ECO:0007669"/>
    <property type="project" value="TreeGrafter"/>
</dbReference>
<dbReference type="GO" id="GO:1903189">
    <property type="term" value="P:glyoxal metabolic process"/>
    <property type="evidence" value="ECO:0007669"/>
    <property type="project" value="TreeGrafter"/>
</dbReference>
<dbReference type="InterPro" id="IPR029062">
    <property type="entry name" value="Class_I_gatase-like"/>
</dbReference>
<dbReference type="InterPro" id="IPR006287">
    <property type="entry name" value="DJ-1"/>
</dbReference>
<dbReference type="PANTHER" id="PTHR48094:SF12">
    <property type="entry name" value="PARKINSON DISEASE PROTEIN 7 HOMOLOG"/>
    <property type="match status" value="1"/>
</dbReference>